<keyword evidence="3" id="KW-0812">Transmembrane</keyword>
<evidence type="ECO:0000256" key="2">
    <source>
        <dbReference type="SAM" id="MobiDB-lite"/>
    </source>
</evidence>
<keyword evidence="7" id="KW-1185">Reference proteome</keyword>
<organism evidence="6 7">
    <name type="scientific">Aneurinibacillus danicus</name>
    <dbReference type="NCBI Taxonomy" id="267746"/>
    <lineage>
        <taxon>Bacteria</taxon>
        <taxon>Bacillati</taxon>
        <taxon>Bacillota</taxon>
        <taxon>Bacilli</taxon>
        <taxon>Bacillales</taxon>
        <taxon>Paenibacillaceae</taxon>
        <taxon>Aneurinibacillus group</taxon>
        <taxon>Aneurinibacillus</taxon>
    </lineage>
</organism>
<name>A0A511VAI0_9BACL</name>
<dbReference type="PROSITE" id="PS51257">
    <property type="entry name" value="PROKAR_LIPOPROTEIN"/>
    <property type="match status" value="1"/>
</dbReference>
<sequence>MKQRKKTTWPGIGLVLILFLAACGAQNAKMESAVSDANPIRQADNAQSASSNEAKPFPSSEKTKAVSATMMVYNAELSLNVKDFATAQKGLTALVEKMDGYIVEAQSYTLGEGSSLLRGDFRARIPSAHFNTFLEQAEKLGVNVTNRTIQGRDVTEEYVDLEARLASKQVMENQLLGFMKKAQKTEDLLQIARDLNNVQTEIEQLKGKIKYLKNQSDFATVTIHMEESKAVLPSLSDNPVSTWDKTKQQFMMSIKFVLEGAATLFVFIVGTSPLLLVIGAIVAGIIYFKRRKKKNTESL</sequence>
<feature type="chain" id="PRO_5038950024" description="DUF4349 domain-containing protein" evidence="4">
    <location>
        <begin position="29"/>
        <end position="299"/>
    </location>
</feature>
<feature type="transmembrane region" description="Helical" evidence="3">
    <location>
        <begin position="264"/>
        <end position="288"/>
    </location>
</feature>
<comment type="caution">
    <text evidence="6">The sequence shown here is derived from an EMBL/GenBank/DDBJ whole genome shotgun (WGS) entry which is preliminary data.</text>
</comment>
<dbReference type="Proteomes" id="UP000321157">
    <property type="component" value="Unassembled WGS sequence"/>
</dbReference>
<evidence type="ECO:0000256" key="1">
    <source>
        <dbReference type="SAM" id="Coils"/>
    </source>
</evidence>
<keyword evidence="3" id="KW-1133">Transmembrane helix</keyword>
<evidence type="ECO:0000259" key="5">
    <source>
        <dbReference type="Pfam" id="PF14257"/>
    </source>
</evidence>
<evidence type="ECO:0000313" key="6">
    <source>
        <dbReference type="EMBL" id="GEN34908.1"/>
    </source>
</evidence>
<feature type="signal peptide" evidence="4">
    <location>
        <begin position="1"/>
        <end position="28"/>
    </location>
</feature>
<dbReference type="EMBL" id="BJXX01000103">
    <property type="protein sequence ID" value="GEN34908.1"/>
    <property type="molecule type" value="Genomic_DNA"/>
</dbReference>
<keyword evidence="3" id="KW-0472">Membrane</keyword>
<dbReference type="InterPro" id="IPR025645">
    <property type="entry name" value="DUF4349"/>
</dbReference>
<feature type="region of interest" description="Disordered" evidence="2">
    <location>
        <begin position="42"/>
        <end position="61"/>
    </location>
</feature>
<evidence type="ECO:0000313" key="7">
    <source>
        <dbReference type="Proteomes" id="UP000321157"/>
    </source>
</evidence>
<feature type="coiled-coil region" evidence="1">
    <location>
        <begin position="188"/>
        <end position="215"/>
    </location>
</feature>
<proteinExistence type="predicted"/>
<evidence type="ECO:0000256" key="4">
    <source>
        <dbReference type="SAM" id="SignalP"/>
    </source>
</evidence>
<protein>
    <recommendedName>
        <fullName evidence="5">DUF4349 domain-containing protein</fullName>
    </recommendedName>
</protein>
<evidence type="ECO:0000256" key="3">
    <source>
        <dbReference type="SAM" id="Phobius"/>
    </source>
</evidence>
<keyword evidence="4" id="KW-0732">Signal</keyword>
<dbReference type="Pfam" id="PF14257">
    <property type="entry name" value="DUF4349"/>
    <property type="match status" value="1"/>
</dbReference>
<accession>A0A511VAI0</accession>
<feature type="domain" description="DUF4349" evidence="5">
    <location>
        <begin position="70"/>
        <end position="286"/>
    </location>
</feature>
<gene>
    <name evidence="6" type="ORF">ADA01nite_23680</name>
</gene>
<feature type="compositionally biased region" description="Polar residues" evidence="2">
    <location>
        <begin position="44"/>
        <end position="53"/>
    </location>
</feature>
<dbReference type="AlphaFoldDB" id="A0A511VAI0"/>
<dbReference type="RefSeq" id="WP_146810163.1">
    <property type="nucleotide sequence ID" value="NZ_BJXX01000103.1"/>
</dbReference>
<reference evidence="6 7" key="1">
    <citation type="submission" date="2019-07" db="EMBL/GenBank/DDBJ databases">
        <title>Whole genome shotgun sequence of Aneurinibacillus danicus NBRC 102444.</title>
        <authorList>
            <person name="Hosoyama A."/>
            <person name="Uohara A."/>
            <person name="Ohji S."/>
            <person name="Ichikawa N."/>
        </authorList>
    </citation>
    <scope>NUCLEOTIDE SEQUENCE [LARGE SCALE GENOMIC DNA]</scope>
    <source>
        <strain evidence="6 7">NBRC 102444</strain>
    </source>
</reference>
<keyword evidence="1" id="KW-0175">Coiled coil</keyword>
<dbReference type="OrthoDB" id="5381491at2"/>